<proteinExistence type="predicted"/>
<evidence type="ECO:0000259" key="2">
    <source>
        <dbReference type="Pfam" id="PF18291"/>
    </source>
</evidence>
<dbReference type="Gene3D" id="4.10.520.10">
    <property type="entry name" value="IHF-like DNA-binding proteins"/>
    <property type="match status" value="1"/>
</dbReference>
<dbReference type="Pfam" id="PF18291">
    <property type="entry name" value="HU-HIG"/>
    <property type="match status" value="1"/>
</dbReference>
<name>A0A1H2WYV7_9FLAO</name>
<keyword evidence="1 3" id="KW-0238">DNA-binding</keyword>
<dbReference type="EMBL" id="FNNJ01000002">
    <property type="protein sequence ID" value="SDW85698.1"/>
    <property type="molecule type" value="Genomic_DNA"/>
</dbReference>
<accession>A0A1H2WYV7</accession>
<dbReference type="RefSeq" id="WP_090121259.1">
    <property type="nucleotide sequence ID" value="NZ_FNNJ01000002.1"/>
</dbReference>
<reference evidence="3 4" key="1">
    <citation type="submission" date="2016-10" db="EMBL/GenBank/DDBJ databases">
        <authorList>
            <person name="de Groot N.N."/>
        </authorList>
    </citation>
    <scope>NUCLEOTIDE SEQUENCE [LARGE SCALE GENOMIC DNA]</scope>
    <source>
        <strain evidence="3 4">DSM 24956</strain>
    </source>
</reference>
<dbReference type="InterPro" id="IPR010992">
    <property type="entry name" value="IHF-like_DNA-bd_dom_sf"/>
</dbReference>
<dbReference type="InterPro" id="IPR005902">
    <property type="entry name" value="HU_DNA-bd_put"/>
</dbReference>
<dbReference type="STRING" id="762486.SAMN05444411_102320"/>
<dbReference type="SUPFAM" id="SSF47729">
    <property type="entry name" value="IHF-like DNA-binding proteins"/>
    <property type="match status" value="1"/>
</dbReference>
<dbReference type="AlphaFoldDB" id="A0A1H2WYV7"/>
<gene>
    <name evidence="3" type="ORF">SAMN05444411_102320</name>
</gene>
<dbReference type="GO" id="GO:0003677">
    <property type="term" value="F:DNA binding"/>
    <property type="evidence" value="ECO:0007669"/>
    <property type="project" value="UniProtKB-KW"/>
</dbReference>
<dbReference type="Proteomes" id="UP000199595">
    <property type="component" value="Unassembled WGS sequence"/>
</dbReference>
<dbReference type="OrthoDB" id="9809801at2"/>
<evidence type="ECO:0000256" key="1">
    <source>
        <dbReference type="ARBA" id="ARBA00023125"/>
    </source>
</evidence>
<evidence type="ECO:0000313" key="4">
    <source>
        <dbReference type="Proteomes" id="UP000199595"/>
    </source>
</evidence>
<organism evidence="3 4">
    <name type="scientific">Lutibacter oricola</name>
    <dbReference type="NCBI Taxonomy" id="762486"/>
    <lineage>
        <taxon>Bacteria</taxon>
        <taxon>Pseudomonadati</taxon>
        <taxon>Bacteroidota</taxon>
        <taxon>Flavobacteriia</taxon>
        <taxon>Flavobacteriales</taxon>
        <taxon>Flavobacteriaceae</taxon>
        <taxon>Lutibacter</taxon>
    </lineage>
</organism>
<sequence length="130" mass="14533">MLSIKAIPRKNPQDGTVASKFYAHAISQGIVDFERLAYLVSNQCTVRVPDCLAVLRALEFNMMDELEQGKVVQFGDLGNFQIGVRSEGQTLEEEVSANTVTSAHVNFRPAKRLRKMLKNLDYKLISTSTL</sequence>
<dbReference type="NCBIfam" id="TIGR01201">
    <property type="entry name" value="HU_rel"/>
    <property type="match status" value="1"/>
</dbReference>
<protein>
    <submittedName>
        <fullName evidence="3">DNA-binding protein, histone-like, putative</fullName>
    </submittedName>
</protein>
<feature type="domain" description="HU" evidence="2">
    <location>
        <begin position="9"/>
        <end position="120"/>
    </location>
</feature>
<evidence type="ECO:0000313" key="3">
    <source>
        <dbReference type="EMBL" id="SDW85698.1"/>
    </source>
</evidence>
<keyword evidence="4" id="KW-1185">Reference proteome</keyword>
<dbReference type="InterPro" id="IPR041607">
    <property type="entry name" value="HU-HIG"/>
</dbReference>